<dbReference type="GO" id="GO:0022857">
    <property type="term" value="F:transmembrane transporter activity"/>
    <property type="evidence" value="ECO:0007669"/>
    <property type="project" value="UniProtKB-ARBA"/>
</dbReference>
<dbReference type="OrthoDB" id="4476201at2759"/>
<dbReference type="HOGENOM" id="CLU_1261792_0_0_1"/>
<sequence length="219" mass="23500">MLFVTLPLYPCQHFHLLDDQRPSLTPALPSGGSGSVVWGLVGAGICNMSGVARRVPVGVPHGRRAVSPGGHRLVQEREPRRRLRDGLAWLLGPLQGASALTGFDATAHIQRNHCCVRGCAVRDVGVLWTVLTVVLFVFPPSIPVTASKVNYCILAFGFKLLIAGGTWVSDGRRHYQGPQLNSQGLMKGKLEMMEAAMGVNSSKKTQKAMLQGQVAAALL</sequence>
<keyword evidence="2" id="KW-0813">Transport</keyword>
<dbReference type="GeneID" id="19254355"/>
<evidence type="ECO:0000256" key="3">
    <source>
        <dbReference type="ARBA" id="ARBA00022692"/>
    </source>
</evidence>
<evidence type="ECO:0000256" key="5">
    <source>
        <dbReference type="ARBA" id="ARBA00023136"/>
    </source>
</evidence>
<comment type="subcellular location">
    <subcellularLocation>
        <location evidence="1">Membrane</location>
        <topology evidence="1">Multi-pass membrane protein</topology>
    </subcellularLocation>
</comment>
<dbReference type="AlphaFoldDB" id="E9EJJ9"/>
<proteinExistence type="predicted"/>
<dbReference type="RefSeq" id="XP_007816258.1">
    <property type="nucleotide sequence ID" value="XM_007818067.1"/>
</dbReference>
<evidence type="ECO:0000256" key="2">
    <source>
        <dbReference type="ARBA" id="ARBA00022448"/>
    </source>
</evidence>
<organism evidence="6 7">
    <name type="scientific">Metarhizium robertsii (strain ARSEF 23 / ATCC MYA-3075)</name>
    <name type="common">Metarhizium anisopliae (strain ARSEF 23)</name>
    <dbReference type="NCBI Taxonomy" id="655844"/>
    <lineage>
        <taxon>Eukaryota</taxon>
        <taxon>Fungi</taxon>
        <taxon>Dikarya</taxon>
        <taxon>Ascomycota</taxon>
        <taxon>Pezizomycotina</taxon>
        <taxon>Sordariomycetes</taxon>
        <taxon>Hypocreomycetidae</taxon>
        <taxon>Hypocreales</taxon>
        <taxon>Clavicipitaceae</taxon>
        <taxon>Metarhizium</taxon>
    </lineage>
</organism>
<evidence type="ECO:0000313" key="7">
    <source>
        <dbReference type="Proteomes" id="UP000002498"/>
    </source>
</evidence>
<protein>
    <submittedName>
        <fullName evidence="6">GABA permease GabA</fullName>
    </submittedName>
</protein>
<comment type="caution">
    <text evidence="6">The sequence shown here is derived from an EMBL/GenBank/DDBJ whole genome shotgun (WGS) entry which is preliminary data.</text>
</comment>
<gene>
    <name evidence="6" type="ORF">MAA_00069</name>
</gene>
<evidence type="ECO:0000313" key="6">
    <source>
        <dbReference type="EMBL" id="EFZ02995.1"/>
    </source>
</evidence>
<keyword evidence="5" id="KW-0472">Membrane</keyword>
<dbReference type="EMBL" id="ADNJ02000005">
    <property type="protein sequence ID" value="EFZ02995.1"/>
    <property type="molecule type" value="Genomic_DNA"/>
</dbReference>
<accession>E9EJJ9</accession>
<evidence type="ECO:0000256" key="4">
    <source>
        <dbReference type="ARBA" id="ARBA00022989"/>
    </source>
</evidence>
<evidence type="ECO:0000256" key="1">
    <source>
        <dbReference type="ARBA" id="ARBA00004141"/>
    </source>
</evidence>
<dbReference type="KEGG" id="maj:MAA_00069"/>
<reference evidence="6 7" key="1">
    <citation type="journal article" date="2011" name="PLoS Genet.">
        <title>Genome sequencing and comparative transcriptomics of the model entomopathogenic fungi Metarhizium anisopliae and M. acridum.</title>
        <authorList>
            <person name="Gao Q."/>
            <person name="Jin K."/>
            <person name="Ying S.H."/>
            <person name="Zhang Y."/>
            <person name="Xiao G."/>
            <person name="Shang Y."/>
            <person name="Duan Z."/>
            <person name="Hu X."/>
            <person name="Xie X.Q."/>
            <person name="Zhou G."/>
            <person name="Peng G."/>
            <person name="Luo Z."/>
            <person name="Huang W."/>
            <person name="Wang B."/>
            <person name="Fang W."/>
            <person name="Wang S."/>
            <person name="Zhong Y."/>
            <person name="Ma L.J."/>
            <person name="St Leger R.J."/>
            <person name="Zhao G.P."/>
            <person name="Pei Y."/>
            <person name="Feng M.G."/>
            <person name="Xia Y."/>
            <person name="Wang C."/>
        </authorList>
    </citation>
    <scope>NUCLEOTIDE SEQUENCE [LARGE SCALE GENOMIC DNA]</scope>
    <source>
        <strain evidence="7">ARSEF 23 / ATCC MYA-3075</strain>
    </source>
</reference>
<keyword evidence="4" id="KW-1133">Transmembrane helix</keyword>
<dbReference type="Proteomes" id="UP000002498">
    <property type="component" value="Unassembled WGS sequence"/>
</dbReference>
<keyword evidence="3" id="KW-0812">Transmembrane</keyword>
<dbReference type="PANTHER" id="PTHR45649">
    <property type="entry name" value="AMINO-ACID PERMEASE BAT1"/>
    <property type="match status" value="1"/>
</dbReference>
<keyword evidence="7" id="KW-1185">Reference proteome</keyword>
<name>E9EJJ9_METRA</name>
<dbReference type="PANTHER" id="PTHR45649:SF14">
    <property type="entry name" value="GABA PERMEASE"/>
    <property type="match status" value="1"/>
</dbReference>
<dbReference type="GO" id="GO:0016020">
    <property type="term" value="C:membrane"/>
    <property type="evidence" value="ECO:0007669"/>
    <property type="project" value="UniProtKB-SubCell"/>
</dbReference>
<reference evidence="6 7" key="2">
    <citation type="journal article" date="2014" name="Proc. Natl. Acad. Sci. U.S.A.">
        <title>Trajectory and genomic determinants of fungal-pathogen speciation and host adaptation.</title>
        <authorList>
            <person name="Hu X."/>
            <person name="Xiao G."/>
            <person name="Zheng P."/>
            <person name="Shang Y."/>
            <person name="Su Y."/>
            <person name="Zhang X."/>
            <person name="Liu X."/>
            <person name="Zhan S."/>
            <person name="St Leger R.J."/>
            <person name="Wang C."/>
        </authorList>
    </citation>
    <scope>GENOME REANNOTATION</scope>
    <source>
        <strain evidence="7">ARSEF 23 / ATCC MYA-3075</strain>
    </source>
</reference>